<evidence type="ECO:0000256" key="13">
    <source>
        <dbReference type="ARBA" id="ARBA00023237"/>
    </source>
</evidence>
<evidence type="ECO:0000256" key="3">
    <source>
        <dbReference type="ARBA" id="ARBA00022448"/>
    </source>
</evidence>
<keyword evidence="13 14" id="KW-0998">Cell outer membrane</keyword>
<dbReference type="GO" id="GO:0015891">
    <property type="term" value="P:siderophore transport"/>
    <property type="evidence" value="ECO:0007669"/>
    <property type="project" value="InterPro"/>
</dbReference>
<evidence type="ECO:0000256" key="2">
    <source>
        <dbReference type="ARBA" id="ARBA00009810"/>
    </source>
</evidence>
<keyword evidence="9" id="KW-0406">Ion transport</keyword>
<dbReference type="GO" id="GO:0009279">
    <property type="term" value="C:cell outer membrane"/>
    <property type="evidence" value="ECO:0007669"/>
    <property type="project" value="UniProtKB-SubCell"/>
</dbReference>
<evidence type="ECO:0000256" key="7">
    <source>
        <dbReference type="ARBA" id="ARBA00022729"/>
    </source>
</evidence>
<evidence type="ECO:0000256" key="10">
    <source>
        <dbReference type="ARBA" id="ARBA00023077"/>
    </source>
</evidence>
<evidence type="ECO:0000259" key="17">
    <source>
        <dbReference type="Pfam" id="PF00593"/>
    </source>
</evidence>
<evidence type="ECO:0000259" key="18">
    <source>
        <dbReference type="Pfam" id="PF07715"/>
    </source>
</evidence>
<comment type="subcellular location">
    <subcellularLocation>
        <location evidence="1 14">Cell outer membrane</location>
        <topology evidence="1 14">Multi-pass membrane protein</topology>
    </subcellularLocation>
</comment>
<dbReference type="EMBL" id="JADKYY010000004">
    <property type="protein sequence ID" value="MBF5027028.1"/>
    <property type="molecule type" value="Genomic_DNA"/>
</dbReference>
<organism evidence="19 20">
    <name type="scientific">Planobacterium oryzisoli</name>
    <dbReference type="NCBI Taxonomy" id="2771435"/>
    <lineage>
        <taxon>Bacteria</taxon>
        <taxon>Pseudomonadati</taxon>
        <taxon>Bacteroidota</taxon>
        <taxon>Flavobacteriia</taxon>
        <taxon>Flavobacteriales</taxon>
        <taxon>Weeksellaceae</taxon>
        <taxon>Chryseobacterium group</taxon>
        <taxon>Chryseobacterium</taxon>
    </lineage>
</organism>
<evidence type="ECO:0000256" key="9">
    <source>
        <dbReference type="ARBA" id="ARBA00023065"/>
    </source>
</evidence>
<keyword evidence="11 14" id="KW-0472">Membrane</keyword>
<evidence type="ECO:0000256" key="6">
    <source>
        <dbReference type="ARBA" id="ARBA00022692"/>
    </source>
</evidence>
<feature type="domain" description="TonB-dependent receptor plug" evidence="18">
    <location>
        <begin position="54"/>
        <end position="149"/>
    </location>
</feature>
<dbReference type="RefSeq" id="WP_194738955.1">
    <property type="nucleotide sequence ID" value="NZ_JADKYY010000004.1"/>
</dbReference>
<evidence type="ECO:0000256" key="5">
    <source>
        <dbReference type="ARBA" id="ARBA00022496"/>
    </source>
</evidence>
<keyword evidence="8" id="KW-0408">Iron</keyword>
<dbReference type="GO" id="GO:0038023">
    <property type="term" value="F:signaling receptor activity"/>
    <property type="evidence" value="ECO:0007669"/>
    <property type="project" value="InterPro"/>
</dbReference>
<reference evidence="19" key="1">
    <citation type="submission" date="2020-11" db="EMBL/GenBank/DDBJ databases">
        <title>Genome seq and assembly of Planobacterium sp.</title>
        <authorList>
            <person name="Chhetri G."/>
        </authorList>
    </citation>
    <scope>NUCLEOTIDE SEQUENCE</scope>
    <source>
        <strain evidence="19">GCR5</strain>
    </source>
</reference>
<evidence type="ECO:0000256" key="12">
    <source>
        <dbReference type="ARBA" id="ARBA00023170"/>
    </source>
</evidence>
<proteinExistence type="inferred from homology"/>
<evidence type="ECO:0000313" key="19">
    <source>
        <dbReference type="EMBL" id="MBF5027028.1"/>
    </source>
</evidence>
<dbReference type="InterPro" id="IPR000531">
    <property type="entry name" value="Beta-barrel_TonB"/>
</dbReference>
<keyword evidence="10 15" id="KW-0798">TonB box</keyword>
<dbReference type="PANTHER" id="PTHR32552:SF68">
    <property type="entry name" value="FERRICHROME OUTER MEMBRANE TRANSPORTER_PHAGE RECEPTOR"/>
    <property type="match status" value="1"/>
</dbReference>
<feature type="chain" id="PRO_5037231871" evidence="16">
    <location>
        <begin position="19"/>
        <end position="723"/>
    </location>
</feature>
<keyword evidence="3 14" id="KW-0813">Transport</keyword>
<feature type="domain" description="TonB-dependent receptor-like beta-barrel" evidence="17">
    <location>
        <begin position="272"/>
        <end position="694"/>
    </location>
</feature>
<evidence type="ECO:0000256" key="16">
    <source>
        <dbReference type="SAM" id="SignalP"/>
    </source>
</evidence>
<evidence type="ECO:0000256" key="15">
    <source>
        <dbReference type="RuleBase" id="RU003357"/>
    </source>
</evidence>
<evidence type="ECO:0000256" key="4">
    <source>
        <dbReference type="ARBA" id="ARBA00022452"/>
    </source>
</evidence>
<name>A0A930YV98_9FLAO</name>
<dbReference type="PROSITE" id="PS52016">
    <property type="entry name" value="TONB_DEPENDENT_REC_3"/>
    <property type="match status" value="1"/>
</dbReference>
<sequence length="723" mass="80371">MRKSTVLLGLLGAALLSAQTTDSIKENTIDAVILNTIVKKDTESSHKMPLKFIENPQVYSSVDKTVLENQNLFTVDEALRNVTGLQKMWNATHRSGDGGSYVNLRGFIASNSMRNGMVSPVSSTIDAINIEKVEVLKGPSATLYGSNGASYGGLINRITKKPLDHFQGSVSLAGGSNDFARVQSDVNVPLNRSRSLLLRLNTAYTTESSFQNAAAKSHYYAFAPSLLWNVSDKLNVLLDYEGFESRTQAEQNLFFIFSPSLYGYKDMYDIEKLGLNYNESYISEGLYNTGRSRNLIGQINYRISEKVKSTTLVSSSYSYSDGYNPYFYITTESYTPDQTPLGLYRGDQSTRDSKQKIFQIQQNFNLDFPIGSMRNRVLVGADYMRSNSDQLFVYGIIDFVPLSGADYSGFNKETLANFYESGAYGSYPMQSIKDTYSAYVSDVLSVTEQLKVMAALRFESNDFKGGVIGTPVASYNQSALSPKLGLVYEVIPEKFSVFGNYQNSFKSNGYYISDASETLVLSDPETANQFEAGLKTNLLQGRLNATVSYYDIDVRNSLQTVGYTSSNLAIQDQMATLESKGVELELNAYLVKGFSVIAGLSYNDSRYKDTADETILNRRPNTASSPWLANFSANYQFLDGRLKGLGMGIGGNYASANRIFNTTTAQFELPSYLVLNANAFYDQERYRIGLSVNNFTNEKHWIGYTTANPQKLRNGALSFTYKF</sequence>
<dbReference type="NCBIfam" id="TIGR01783">
    <property type="entry name" value="TonB-siderophor"/>
    <property type="match status" value="1"/>
</dbReference>
<dbReference type="InterPro" id="IPR012910">
    <property type="entry name" value="Plug_dom"/>
</dbReference>
<dbReference type="AlphaFoldDB" id="A0A930YV98"/>
<keyword evidence="4 14" id="KW-1134">Transmembrane beta strand</keyword>
<evidence type="ECO:0000313" key="20">
    <source>
        <dbReference type="Proteomes" id="UP000694480"/>
    </source>
</evidence>
<dbReference type="Gene3D" id="2.40.170.20">
    <property type="entry name" value="TonB-dependent receptor, beta-barrel domain"/>
    <property type="match status" value="1"/>
</dbReference>
<keyword evidence="6 14" id="KW-0812">Transmembrane</keyword>
<comment type="similarity">
    <text evidence="2 14 15">Belongs to the TonB-dependent receptor family.</text>
</comment>
<evidence type="ECO:0000256" key="8">
    <source>
        <dbReference type="ARBA" id="ARBA00023004"/>
    </source>
</evidence>
<dbReference type="Pfam" id="PF07715">
    <property type="entry name" value="Plug"/>
    <property type="match status" value="1"/>
</dbReference>
<dbReference type="InterPro" id="IPR037066">
    <property type="entry name" value="Plug_dom_sf"/>
</dbReference>
<dbReference type="GO" id="GO:0015344">
    <property type="term" value="F:siderophore uptake transmembrane transporter activity"/>
    <property type="evidence" value="ECO:0007669"/>
    <property type="project" value="TreeGrafter"/>
</dbReference>
<keyword evidence="7 16" id="KW-0732">Signal</keyword>
<gene>
    <name evidence="19" type="ORF">IC612_04350</name>
</gene>
<dbReference type="InterPro" id="IPR036942">
    <property type="entry name" value="Beta-barrel_TonB_sf"/>
</dbReference>
<evidence type="ECO:0000256" key="14">
    <source>
        <dbReference type="PROSITE-ProRule" id="PRU01360"/>
    </source>
</evidence>
<dbReference type="Pfam" id="PF00593">
    <property type="entry name" value="TonB_dep_Rec_b-barrel"/>
    <property type="match status" value="1"/>
</dbReference>
<dbReference type="CDD" id="cd01347">
    <property type="entry name" value="ligand_gated_channel"/>
    <property type="match status" value="1"/>
</dbReference>
<protein>
    <submittedName>
        <fullName evidence="19">TonB-dependent receptor</fullName>
    </submittedName>
</protein>
<dbReference type="Gene3D" id="2.170.130.10">
    <property type="entry name" value="TonB-dependent receptor, plug domain"/>
    <property type="match status" value="1"/>
</dbReference>
<accession>A0A930YV98</accession>
<dbReference type="InterPro" id="IPR039426">
    <property type="entry name" value="TonB-dep_rcpt-like"/>
</dbReference>
<keyword evidence="5" id="KW-0410">Iron transport</keyword>
<dbReference type="PANTHER" id="PTHR32552">
    <property type="entry name" value="FERRICHROME IRON RECEPTOR-RELATED"/>
    <property type="match status" value="1"/>
</dbReference>
<dbReference type="InterPro" id="IPR010105">
    <property type="entry name" value="TonB_sidphr_rcpt"/>
</dbReference>
<evidence type="ECO:0000256" key="11">
    <source>
        <dbReference type="ARBA" id="ARBA00023136"/>
    </source>
</evidence>
<evidence type="ECO:0000256" key="1">
    <source>
        <dbReference type="ARBA" id="ARBA00004571"/>
    </source>
</evidence>
<feature type="signal peptide" evidence="16">
    <location>
        <begin position="1"/>
        <end position="18"/>
    </location>
</feature>
<dbReference type="Proteomes" id="UP000694480">
    <property type="component" value="Unassembled WGS sequence"/>
</dbReference>
<dbReference type="SUPFAM" id="SSF56935">
    <property type="entry name" value="Porins"/>
    <property type="match status" value="1"/>
</dbReference>
<keyword evidence="20" id="KW-1185">Reference proteome</keyword>
<keyword evidence="12 19" id="KW-0675">Receptor</keyword>
<comment type="caution">
    <text evidence="19">The sequence shown here is derived from an EMBL/GenBank/DDBJ whole genome shotgun (WGS) entry which is preliminary data.</text>
</comment>